<proteinExistence type="predicted"/>
<accession>G0L9E0</accession>
<evidence type="ECO:0000313" key="1">
    <source>
        <dbReference type="EMBL" id="CAZ94501.1"/>
    </source>
</evidence>
<protein>
    <submittedName>
        <fullName evidence="1">Uncharacterized protein</fullName>
    </submittedName>
</protein>
<reference evidence="1 2" key="2">
    <citation type="journal article" date="2012" name="Environ. Microbiol.">
        <title>Characterization of the first alginolytic operons in a marine bacterium: from their emergence in marine Flavobacteriia to their independent transfers to marine Proteobacteria and human gut Bacteroides.</title>
        <authorList>
            <person name="Thomas F."/>
            <person name="Barbeyron T."/>
            <person name="Tonon T."/>
            <person name="Genicot S."/>
            <person name="Czjzek M."/>
            <person name="Michel G."/>
        </authorList>
    </citation>
    <scope>NUCLEOTIDE SEQUENCE [LARGE SCALE GENOMIC DNA]</scope>
    <source>
        <strain evidence="2">DSM 12802 / CCUG 47099 / CIP 106680 / NCIMB 13871 / Dsij</strain>
    </source>
</reference>
<gene>
    <name evidence="1" type="ordered locus">zobellia_428</name>
</gene>
<name>G0L9E0_ZOBGA</name>
<dbReference type="HOGENOM" id="CLU_3406225_0_0_10"/>
<keyword evidence="2" id="KW-1185">Reference proteome</keyword>
<dbReference type="KEGG" id="zga:ZOBELLIA_428"/>
<dbReference type="EMBL" id="FP476056">
    <property type="protein sequence ID" value="CAZ94501.1"/>
    <property type="molecule type" value="Genomic_DNA"/>
</dbReference>
<sequence length="30" mass="3548">MNITNINHTYHSNLRINKLDNLKPGIAWKK</sequence>
<dbReference type="AlphaFoldDB" id="G0L9E0"/>
<reference evidence="2" key="1">
    <citation type="submission" date="2009-07" db="EMBL/GenBank/DDBJ databases">
        <title>Complete genome sequence of Zobellia galactanivorans Dsij.</title>
        <authorList>
            <consortium name="Genoscope - CEA"/>
        </authorList>
    </citation>
    <scope>NUCLEOTIDE SEQUENCE [LARGE SCALE GENOMIC DNA]</scope>
    <source>
        <strain evidence="2">DSM 12802 / CCUG 47099 / CIP 106680 / NCIMB 13871 / Dsij</strain>
    </source>
</reference>
<organism evidence="1 2">
    <name type="scientific">Zobellia galactanivorans (strain DSM 12802 / CCUG 47099 / CIP 106680 / NCIMB 13871 / Dsij)</name>
    <dbReference type="NCBI Taxonomy" id="63186"/>
    <lineage>
        <taxon>Bacteria</taxon>
        <taxon>Pseudomonadati</taxon>
        <taxon>Bacteroidota</taxon>
        <taxon>Flavobacteriia</taxon>
        <taxon>Flavobacteriales</taxon>
        <taxon>Flavobacteriaceae</taxon>
        <taxon>Zobellia</taxon>
    </lineage>
</organism>
<dbReference type="Proteomes" id="UP000008898">
    <property type="component" value="Chromosome"/>
</dbReference>
<evidence type="ECO:0000313" key="2">
    <source>
        <dbReference type="Proteomes" id="UP000008898"/>
    </source>
</evidence>
<dbReference type="STRING" id="63186.ZOBELLIA_428"/>